<gene>
    <name evidence="9" type="primary">rbsC_15</name>
    <name evidence="9" type="ORF">ERS852491_02995</name>
</gene>
<organism evidence="9 10">
    <name type="scientific">Faecalicatena contorta</name>
    <dbReference type="NCBI Taxonomy" id="39482"/>
    <lineage>
        <taxon>Bacteria</taxon>
        <taxon>Bacillati</taxon>
        <taxon>Bacillota</taxon>
        <taxon>Clostridia</taxon>
        <taxon>Lachnospirales</taxon>
        <taxon>Lachnospiraceae</taxon>
        <taxon>Faecalicatena</taxon>
    </lineage>
</organism>
<feature type="transmembrane region" description="Helical" evidence="8">
    <location>
        <begin position="246"/>
        <end position="263"/>
    </location>
</feature>
<protein>
    <submittedName>
        <fullName evidence="9">Ribose transport system permease protein rbsC</fullName>
    </submittedName>
</protein>
<dbReference type="AlphaFoldDB" id="A0A174H913"/>
<evidence type="ECO:0000256" key="3">
    <source>
        <dbReference type="ARBA" id="ARBA00022475"/>
    </source>
</evidence>
<evidence type="ECO:0000256" key="1">
    <source>
        <dbReference type="ARBA" id="ARBA00004651"/>
    </source>
</evidence>
<feature type="transmembrane region" description="Helical" evidence="8">
    <location>
        <begin position="208"/>
        <end position="234"/>
    </location>
</feature>
<evidence type="ECO:0000256" key="8">
    <source>
        <dbReference type="SAM" id="Phobius"/>
    </source>
</evidence>
<keyword evidence="3" id="KW-1003">Cell membrane</keyword>
<dbReference type="GO" id="GO:0005886">
    <property type="term" value="C:plasma membrane"/>
    <property type="evidence" value="ECO:0007669"/>
    <property type="project" value="UniProtKB-SubCell"/>
</dbReference>
<accession>A0A174H913</accession>
<feature type="transmembrane region" description="Helical" evidence="8">
    <location>
        <begin position="270"/>
        <end position="289"/>
    </location>
</feature>
<keyword evidence="6 8" id="KW-1133">Transmembrane helix</keyword>
<evidence type="ECO:0000313" key="10">
    <source>
        <dbReference type="Proteomes" id="UP000095544"/>
    </source>
</evidence>
<dbReference type="STRING" id="39482.ERS852491_02995"/>
<feature type="transmembrane region" description="Helical" evidence="8">
    <location>
        <begin position="96"/>
        <end position="118"/>
    </location>
</feature>
<evidence type="ECO:0000256" key="4">
    <source>
        <dbReference type="ARBA" id="ARBA00022519"/>
    </source>
</evidence>
<comment type="subcellular location">
    <subcellularLocation>
        <location evidence="1">Cell membrane</location>
        <topology evidence="1">Multi-pass membrane protein</topology>
    </subcellularLocation>
</comment>
<keyword evidence="2" id="KW-0813">Transport</keyword>
<dbReference type="GO" id="GO:0022857">
    <property type="term" value="F:transmembrane transporter activity"/>
    <property type="evidence" value="ECO:0007669"/>
    <property type="project" value="InterPro"/>
</dbReference>
<evidence type="ECO:0000256" key="2">
    <source>
        <dbReference type="ARBA" id="ARBA00022448"/>
    </source>
</evidence>
<sequence>MENIKSRLKNSDKNSMMLLLIAVLIFGVMAVLAPSSFLGIKNIQGMCTQFPEFGLISFGMMLAMISGGIDLSLVGIANFSGITAAYIMVKMGGGPVSILLGCIAAVIVGALCGCFNGFMIGYLQIPAMLVTLCGLQLYTGCGLMITKGPAITGLPEGYSILGNGTLAGVPIAFILFILGALLVSFLLRSTVYGQHVRYMGTNSMASRYSGINNLAVTIKTYAVSGVLGSLAGLIMVSRYNSAKTDYGSSYTLLSLLIVVLGGTNPDGGKGSAVGVLLSVIVLQLVSSAFNIMRVDSSLKTFVWGVILIVVIVIGQIGGRKRGRE</sequence>
<dbReference type="CDD" id="cd06579">
    <property type="entry name" value="TM_PBP1_transp_AraH_like"/>
    <property type="match status" value="1"/>
</dbReference>
<proteinExistence type="predicted"/>
<keyword evidence="7 8" id="KW-0472">Membrane</keyword>
<dbReference type="PANTHER" id="PTHR32196">
    <property type="entry name" value="ABC TRANSPORTER PERMEASE PROTEIN YPHD-RELATED-RELATED"/>
    <property type="match status" value="1"/>
</dbReference>
<dbReference type="PANTHER" id="PTHR32196:SF21">
    <property type="entry name" value="ABC TRANSPORTER PERMEASE PROTEIN YPHD-RELATED"/>
    <property type="match status" value="1"/>
</dbReference>
<name>A0A174H913_9FIRM</name>
<evidence type="ECO:0000256" key="5">
    <source>
        <dbReference type="ARBA" id="ARBA00022692"/>
    </source>
</evidence>
<reference evidence="9 10" key="1">
    <citation type="submission" date="2015-09" db="EMBL/GenBank/DDBJ databases">
        <authorList>
            <consortium name="Pathogen Informatics"/>
        </authorList>
    </citation>
    <scope>NUCLEOTIDE SEQUENCE [LARGE SCALE GENOMIC DNA]</scope>
    <source>
        <strain evidence="9 10">2789STDY5834876</strain>
    </source>
</reference>
<feature type="transmembrane region" description="Helical" evidence="8">
    <location>
        <begin position="16"/>
        <end position="40"/>
    </location>
</feature>
<keyword evidence="4" id="KW-0997">Cell inner membrane</keyword>
<evidence type="ECO:0000256" key="6">
    <source>
        <dbReference type="ARBA" id="ARBA00022989"/>
    </source>
</evidence>
<evidence type="ECO:0000256" key="7">
    <source>
        <dbReference type="ARBA" id="ARBA00023136"/>
    </source>
</evidence>
<dbReference type="Pfam" id="PF02653">
    <property type="entry name" value="BPD_transp_2"/>
    <property type="match status" value="1"/>
</dbReference>
<dbReference type="EMBL" id="CYZU01000029">
    <property type="protein sequence ID" value="CUO69570.1"/>
    <property type="molecule type" value="Genomic_DNA"/>
</dbReference>
<dbReference type="InterPro" id="IPR001851">
    <property type="entry name" value="ABC_transp_permease"/>
</dbReference>
<dbReference type="OrthoDB" id="9815820at2"/>
<evidence type="ECO:0000313" key="9">
    <source>
        <dbReference type="EMBL" id="CUO69570.1"/>
    </source>
</evidence>
<keyword evidence="5 8" id="KW-0812">Transmembrane</keyword>
<dbReference type="RefSeq" id="WP_050639656.1">
    <property type="nucleotide sequence ID" value="NZ_CABKUE010000007.1"/>
</dbReference>
<dbReference type="Proteomes" id="UP000095544">
    <property type="component" value="Unassembled WGS sequence"/>
</dbReference>
<feature type="transmembrane region" description="Helical" evidence="8">
    <location>
        <begin position="165"/>
        <end position="187"/>
    </location>
</feature>
<feature type="transmembrane region" description="Helical" evidence="8">
    <location>
        <begin position="52"/>
        <end position="76"/>
    </location>
</feature>
<feature type="transmembrane region" description="Helical" evidence="8">
    <location>
        <begin position="301"/>
        <end position="318"/>
    </location>
</feature>